<evidence type="ECO:0000256" key="2">
    <source>
        <dbReference type="ARBA" id="ARBA00025783"/>
    </source>
</evidence>
<evidence type="ECO:0000313" key="9">
    <source>
        <dbReference type="Proteomes" id="UP000800092"/>
    </source>
</evidence>
<comment type="similarity">
    <text evidence="2">Belongs to the methyltransferase superfamily. Trimethylguanosine synthase family.</text>
</comment>
<dbReference type="Gene3D" id="3.40.50.150">
    <property type="entry name" value="Vaccinia Virus protein VP39"/>
    <property type="match status" value="1"/>
</dbReference>
<dbReference type="InterPro" id="IPR029063">
    <property type="entry name" value="SAM-dependent_MTases_sf"/>
</dbReference>
<dbReference type="OrthoDB" id="194443at2759"/>
<dbReference type="GO" id="GO:0005634">
    <property type="term" value="C:nucleus"/>
    <property type="evidence" value="ECO:0007669"/>
    <property type="project" value="TreeGrafter"/>
</dbReference>
<evidence type="ECO:0000256" key="6">
    <source>
        <dbReference type="ARBA" id="ARBA00049075"/>
    </source>
</evidence>
<evidence type="ECO:0000256" key="7">
    <source>
        <dbReference type="ARBA" id="ARBA00049790"/>
    </source>
</evidence>
<evidence type="ECO:0000256" key="5">
    <source>
        <dbReference type="ARBA" id="ARBA00048763"/>
    </source>
</evidence>
<name>A0A6A6H8I8_VIRVR</name>
<proteinExistence type="inferred from homology"/>
<accession>A0A6A6H8I8</accession>
<dbReference type="Pfam" id="PF09445">
    <property type="entry name" value="Methyltransf_15"/>
    <property type="match status" value="1"/>
</dbReference>
<comment type="catalytic activity">
    <reaction evidence="3">
        <text>a 5'-end (N(2),N(7)-dimethyl 5'-triphosphoguanosine)-ribonucleoside in snoRNA + S-adenosyl-L-methionine = a 5'-end (N(2),N(2),N(7)-trimethyl 5'-triphosphoguanosine)-ribonucleoside in snoRNA + S-adenosyl-L-homocysteine + H(+)</text>
        <dbReference type="Rhea" id="RHEA:78507"/>
        <dbReference type="Rhea" id="RHEA-COMP:19088"/>
        <dbReference type="Rhea" id="RHEA-COMP:19090"/>
        <dbReference type="ChEBI" id="CHEBI:15378"/>
        <dbReference type="ChEBI" id="CHEBI:57856"/>
        <dbReference type="ChEBI" id="CHEBI:59789"/>
        <dbReference type="ChEBI" id="CHEBI:167623"/>
        <dbReference type="ChEBI" id="CHEBI:172880"/>
    </reaction>
    <physiologicalReaction direction="left-to-right" evidence="3">
        <dbReference type="Rhea" id="RHEA:78508"/>
    </physiologicalReaction>
</comment>
<evidence type="ECO:0000256" key="3">
    <source>
        <dbReference type="ARBA" id="ARBA00047418"/>
    </source>
</evidence>
<dbReference type="AlphaFoldDB" id="A0A6A6H8I8"/>
<dbReference type="CDD" id="cd02440">
    <property type="entry name" value="AdoMet_MTases"/>
    <property type="match status" value="1"/>
</dbReference>
<gene>
    <name evidence="8" type="ORF">EV356DRAFT_502515</name>
</gene>
<dbReference type="PANTHER" id="PTHR14741:SF32">
    <property type="entry name" value="TRIMETHYLGUANOSINE SYNTHASE"/>
    <property type="match status" value="1"/>
</dbReference>
<dbReference type="Proteomes" id="UP000800092">
    <property type="component" value="Unassembled WGS sequence"/>
</dbReference>
<evidence type="ECO:0000313" key="8">
    <source>
        <dbReference type="EMBL" id="KAF2234199.1"/>
    </source>
</evidence>
<protein>
    <recommendedName>
        <fullName evidence="1">Trimethylguanosine synthase</fullName>
    </recommendedName>
    <alternativeName>
        <fullName evidence="7">Cap-specific guanine-N(2) methyltransferase</fullName>
    </alternativeName>
</protein>
<comment type="catalytic activity">
    <reaction evidence="6">
        <text>a 5'-end (N(7)-methyl 5'-triphosphoguanosine)-ribonucleoside in snRNA + S-adenosyl-L-methionine = a 5'-end (N(2),N(7)-dimethyl 5'-triphosphoguanosine)-ribonucleoside in snRNA + S-adenosyl-L-homocysteine + H(+)</text>
        <dbReference type="Rhea" id="RHEA:78471"/>
        <dbReference type="Rhea" id="RHEA-COMP:19085"/>
        <dbReference type="Rhea" id="RHEA-COMP:19087"/>
        <dbReference type="ChEBI" id="CHEBI:15378"/>
        <dbReference type="ChEBI" id="CHEBI:57856"/>
        <dbReference type="ChEBI" id="CHEBI:59789"/>
        <dbReference type="ChEBI" id="CHEBI:156461"/>
        <dbReference type="ChEBI" id="CHEBI:172880"/>
    </reaction>
    <physiologicalReaction direction="left-to-right" evidence="6">
        <dbReference type="Rhea" id="RHEA:78472"/>
    </physiologicalReaction>
</comment>
<comment type="catalytic activity">
    <reaction evidence="4">
        <text>a 5'-end (N(7)-methyl 5'-triphosphoguanosine)-ribonucleoside in snoRNA + S-adenosyl-L-methionine = a 5'-end (N(2),N(7)-dimethyl 5'-triphosphoguanosine)-ribonucleoside in snoRNA + S-adenosyl-L-homocysteine + H(+)</text>
        <dbReference type="Rhea" id="RHEA:78475"/>
        <dbReference type="Rhea" id="RHEA-COMP:19086"/>
        <dbReference type="Rhea" id="RHEA-COMP:19088"/>
        <dbReference type="ChEBI" id="CHEBI:15378"/>
        <dbReference type="ChEBI" id="CHEBI:57856"/>
        <dbReference type="ChEBI" id="CHEBI:59789"/>
        <dbReference type="ChEBI" id="CHEBI:156461"/>
        <dbReference type="ChEBI" id="CHEBI:172880"/>
    </reaction>
    <physiologicalReaction direction="left-to-right" evidence="4">
        <dbReference type="Rhea" id="RHEA:78476"/>
    </physiologicalReaction>
</comment>
<dbReference type="PANTHER" id="PTHR14741">
    <property type="entry name" value="S-ADENOSYLMETHIONINE-DEPENDENT METHYLTRANSFERASE RELATED"/>
    <property type="match status" value="1"/>
</dbReference>
<dbReference type="InterPro" id="IPR019012">
    <property type="entry name" value="RNA_cap_Gua-N2-MeTrfase"/>
</dbReference>
<evidence type="ECO:0000256" key="4">
    <source>
        <dbReference type="ARBA" id="ARBA00048740"/>
    </source>
</evidence>
<sequence length="247" mass="28088">MGLQYMDPDGKEEELPKGVQYYSSRREMPKRIQKYWSQRHDLFSLYDEGIWLTDDAWFGVTPEVVAGQMAQDIGEHVSGQKTVIIDCFAGAGGNAIAFALSERWDRIFAIEKDPAALACAKHNAMIYGVDKKIFWIEGDCFTEIKKRFKGCGMEKDAVIFASPPWGGPEYAGDEIFDLSKMEPYSLDHLYQSFSKLTKEVVLYLPRTSDLNQLAEYAPKNRKLDVIHYNMSDYSKGLCAYFGGFQFG</sequence>
<organism evidence="8 9">
    <name type="scientific">Viridothelium virens</name>
    <name type="common">Speckled blister lichen</name>
    <name type="synonym">Trypethelium virens</name>
    <dbReference type="NCBI Taxonomy" id="1048519"/>
    <lineage>
        <taxon>Eukaryota</taxon>
        <taxon>Fungi</taxon>
        <taxon>Dikarya</taxon>
        <taxon>Ascomycota</taxon>
        <taxon>Pezizomycotina</taxon>
        <taxon>Dothideomycetes</taxon>
        <taxon>Dothideomycetes incertae sedis</taxon>
        <taxon>Trypetheliales</taxon>
        <taxon>Trypetheliaceae</taxon>
        <taxon>Viridothelium</taxon>
    </lineage>
</organism>
<dbReference type="EMBL" id="ML991800">
    <property type="protein sequence ID" value="KAF2234199.1"/>
    <property type="molecule type" value="Genomic_DNA"/>
</dbReference>
<comment type="catalytic activity">
    <reaction evidence="5">
        <text>a 5'-end (N(2),N(7)-dimethyl 5'-triphosphoguanosine)-ribonucleoside in snRNA + S-adenosyl-L-methionine = a 5'-end (N(2),N(2),N(7)-trimethyl 5'-triphosphoguanosine)-ribonucleoside in snRNA + S-adenosyl-L-homocysteine + H(+)</text>
        <dbReference type="Rhea" id="RHEA:78479"/>
        <dbReference type="Rhea" id="RHEA-COMP:19087"/>
        <dbReference type="Rhea" id="RHEA-COMP:19089"/>
        <dbReference type="ChEBI" id="CHEBI:15378"/>
        <dbReference type="ChEBI" id="CHEBI:57856"/>
        <dbReference type="ChEBI" id="CHEBI:59789"/>
        <dbReference type="ChEBI" id="CHEBI:167623"/>
        <dbReference type="ChEBI" id="CHEBI:172880"/>
    </reaction>
    <physiologicalReaction direction="left-to-right" evidence="5">
        <dbReference type="Rhea" id="RHEA:78480"/>
    </physiologicalReaction>
</comment>
<keyword evidence="8" id="KW-0489">Methyltransferase</keyword>
<dbReference type="GO" id="GO:0071164">
    <property type="term" value="F:RNA cap trimethylguanosine synthase activity"/>
    <property type="evidence" value="ECO:0007669"/>
    <property type="project" value="TreeGrafter"/>
</dbReference>
<keyword evidence="9" id="KW-1185">Reference proteome</keyword>
<evidence type="ECO:0000256" key="1">
    <source>
        <dbReference type="ARBA" id="ARBA00018517"/>
    </source>
</evidence>
<dbReference type="FunFam" id="3.40.50.150:FF:000270">
    <property type="entry name" value="RNA methylase family protein"/>
    <property type="match status" value="1"/>
</dbReference>
<keyword evidence="8" id="KW-0808">Transferase</keyword>
<reference evidence="8" key="1">
    <citation type="journal article" date="2020" name="Stud. Mycol.">
        <title>101 Dothideomycetes genomes: a test case for predicting lifestyles and emergence of pathogens.</title>
        <authorList>
            <person name="Haridas S."/>
            <person name="Albert R."/>
            <person name="Binder M."/>
            <person name="Bloem J."/>
            <person name="Labutti K."/>
            <person name="Salamov A."/>
            <person name="Andreopoulos B."/>
            <person name="Baker S."/>
            <person name="Barry K."/>
            <person name="Bills G."/>
            <person name="Bluhm B."/>
            <person name="Cannon C."/>
            <person name="Castanera R."/>
            <person name="Culley D."/>
            <person name="Daum C."/>
            <person name="Ezra D."/>
            <person name="Gonzalez J."/>
            <person name="Henrissat B."/>
            <person name="Kuo A."/>
            <person name="Liang C."/>
            <person name="Lipzen A."/>
            <person name="Lutzoni F."/>
            <person name="Magnuson J."/>
            <person name="Mondo S."/>
            <person name="Nolan M."/>
            <person name="Ohm R."/>
            <person name="Pangilinan J."/>
            <person name="Park H.-J."/>
            <person name="Ramirez L."/>
            <person name="Alfaro M."/>
            <person name="Sun H."/>
            <person name="Tritt A."/>
            <person name="Yoshinaga Y."/>
            <person name="Zwiers L.-H."/>
            <person name="Turgeon B."/>
            <person name="Goodwin S."/>
            <person name="Spatafora J."/>
            <person name="Crous P."/>
            <person name="Grigoriev I."/>
        </authorList>
    </citation>
    <scope>NUCLEOTIDE SEQUENCE</scope>
    <source>
        <strain evidence="8">Tuck. ex Michener</strain>
    </source>
</reference>
<dbReference type="SUPFAM" id="SSF53335">
    <property type="entry name" value="S-adenosyl-L-methionine-dependent methyltransferases"/>
    <property type="match status" value="1"/>
</dbReference>